<name>A0AAX3VTC5_AERSA</name>
<keyword evidence="2" id="KW-0238">DNA-binding</keyword>
<dbReference type="SUPFAM" id="SSF51306">
    <property type="entry name" value="LexA/Signal peptidase"/>
    <property type="match status" value="1"/>
</dbReference>
<feature type="domain" description="Peptidase S24/S26A/S26B/S26C" evidence="4">
    <location>
        <begin position="127"/>
        <end position="246"/>
    </location>
</feature>
<evidence type="ECO:0000259" key="4">
    <source>
        <dbReference type="Pfam" id="PF00717"/>
    </source>
</evidence>
<sequence length="252" mass="27749">MEILNATAFDLEAFSKRMKQLVGRETYSSFGRRVGVSDAVVRKYCLGETMPSVALVSQIAGNDPTLFVWLCMGIGEVPEQIATSPISKLATDTDGHSHDNKVLNDSHAAYRANAEDITLIDSYHVFASAGHGSVIADELKMAPEPFRTDELKEDGLKPERLAIIRAKGDSMEPTISNNEKILISLCNGESLRDGIYVLRIGDSLLVKRIQFDPFGGLKIISDNPVYGEQVVTKEQRQDVHIVGRVVRVGKKF</sequence>
<organism evidence="5 6">
    <name type="scientific">Aeromonas salmonicida</name>
    <dbReference type="NCBI Taxonomy" id="645"/>
    <lineage>
        <taxon>Bacteria</taxon>
        <taxon>Pseudomonadati</taxon>
        <taxon>Pseudomonadota</taxon>
        <taxon>Gammaproteobacteria</taxon>
        <taxon>Aeromonadales</taxon>
        <taxon>Aeromonadaceae</taxon>
        <taxon>Aeromonas</taxon>
    </lineage>
</organism>
<gene>
    <name evidence="5" type="ORF">QLQ87_00265</name>
</gene>
<keyword evidence="1" id="KW-0805">Transcription regulation</keyword>
<accession>A0AAX3VTC5</accession>
<dbReference type="InterPro" id="IPR036286">
    <property type="entry name" value="LexA/Signal_pep-like_sf"/>
</dbReference>
<reference evidence="5" key="1">
    <citation type="submission" date="2023-05" db="EMBL/GenBank/DDBJ databases">
        <title>Aeromonas salmonicida 57, complete genome.</title>
        <authorList>
            <person name="Shao L."/>
        </authorList>
    </citation>
    <scope>NUCLEOTIDE SEQUENCE</scope>
    <source>
        <strain evidence="5">57</strain>
    </source>
</reference>
<dbReference type="Proteomes" id="UP001239426">
    <property type="component" value="Chromosome"/>
</dbReference>
<dbReference type="InterPro" id="IPR015927">
    <property type="entry name" value="Peptidase_S24_S26A/B/C"/>
</dbReference>
<dbReference type="Gene3D" id="2.10.109.10">
    <property type="entry name" value="Umud Fragment, subunit A"/>
    <property type="match status" value="1"/>
</dbReference>
<dbReference type="CDD" id="cd06529">
    <property type="entry name" value="S24_LexA-like"/>
    <property type="match status" value="1"/>
</dbReference>
<evidence type="ECO:0000256" key="2">
    <source>
        <dbReference type="ARBA" id="ARBA00023125"/>
    </source>
</evidence>
<protein>
    <submittedName>
        <fullName evidence="5">S24 family peptidase</fullName>
    </submittedName>
</protein>
<proteinExistence type="predicted"/>
<evidence type="ECO:0000256" key="3">
    <source>
        <dbReference type="ARBA" id="ARBA00023163"/>
    </source>
</evidence>
<dbReference type="PANTHER" id="PTHR40661:SF3">
    <property type="entry name" value="FELS-1 PROPHAGE TRANSCRIPTIONAL REGULATOR"/>
    <property type="match status" value="1"/>
</dbReference>
<evidence type="ECO:0000256" key="1">
    <source>
        <dbReference type="ARBA" id="ARBA00023015"/>
    </source>
</evidence>
<dbReference type="GO" id="GO:0003677">
    <property type="term" value="F:DNA binding"/>
    <property type="evidence" value="ECO:0007669"/>
    <property type="project" value="UniProtKB-KW"/>
</dbReference>
<dbReference type="EMBL" id="CP124841">
    <property type="protein sequence ID" value="WHF36837.1"/>
    <property type="molecule type" value="Genomic_DNA"/>
</dbReference>
<dbReference type="Pfam" id="PF00717">
    <property type="entry name" value="Peptidase_S24"/>
    <property type="match status" value="1"/>
</dbReference>
<evidence type="ECO:0000313" key="6">
    <source>
        <dbReference type="Proteomes" id="UP001239426"/>
    </source>
</evidence>
<dbReference type="PANTHER" id="PTHR40661">
    <property type="match status" value="1"/>
</dbReference>
<dbReference type="AlphaFoldDB" id="A0AAX3VTC5"/>
<dbReference type="InterPro" id="IPR039418">
    <property type="entry name" value="LexA-like"/>
</dbReference>
<evidence type="ECO:0000313" key="5">
    <source>
        <dbReference type="EMBL" id="WHF36837.1"/>
    </source>
</evidence>
<keyword evidence="3" id="KW-0804">Transcription</keyword>
<dbReference type="RefSeq" id="WP_282683961.1">
    <property type="nucleotide sequence ID" value="NZ_CP124841.1"/>
</dbReference>